<dbReference type="SUPFAM" id="SSF51735">
    <property type="entry name" value="NAD(P)-binding Rossmann-fold domains"/>
    <property type="match status" value="1"/>
</dbReference>
<dbReference type="Gene3D" id="3.90.25.10">
    <property type="entry name" value="UDP-galactose 4-epimerase, domain 1"/>
    <property type="match status" value="1"/>
</dbReference>
<comment type="caution">
    <text evidence="3">The sequence shown here is derived from an EMBL/GenBank/DDBJ whole genome shotgun (WGS) entry which is preliminary data.</text>
</comment>
<gene>
    <name evidence="3" type="ORF">MBBTH_11390</name>
</gene>
<dbReference type="Pfam" id="PF01370">
    <property type="entry name" value="Epimerase"/>
    <property type="match status" value="1"/>
</dbReference>
<organism evidence="3 4">
    <name type="scientific">Methanobrevibacter thaueri</name>
    <dbReference type="NCBI Taxonomy" id="190975"/>
    <lineage>
        <taxon>Archaea</taxon>
        <taxon>Methanobacteriati</taxon>
        <taxon>Methanobacteriota</taxon>
        <taxon>Methanomada group</taxon>
        <taxon>Methanobacteria</taxon>
        <taxon>Methanobacteriales</taxon>
        <taxon>Methanobacteriaceae</taxon>
        <taxon>Methanobrevibacter</taxon>
    </lineage>
</organism>
<feature type="domain" description="NAD-dependent epimerase/dehydratase" evidence="2">
    <location>
        <begin position="7"/>
        <end position="238"/>
    </location>
</feature>
<proteinExistence type="inferred from homology"/>
<keyword evidence="3" id="KW-0413">Isomerase</keyword>
<dbReference type="EC" id="5.1.3.2" evidence="3"/>
<dbReference type="EMBL" id="MZGS01000022">
    <property type="protein sequence ID" value="PWB87186.1"/>
    <property type="molecule type" value="Genomic_DNA"/>
</dbReference>
<dbReference type="AlphaFoldDB" id="A0A315XLL1"/>
<name>A0A315XLL1_9EURY</name>
<evidence type="ECO:0000313" key="3">
    <source>
        <dbReference type="EMBL" id="PWB87186.1"/>
    </source>
</evidence>
<protein>
    <submittedName>
        <fullName evidence="3">UDP-glucose 4-epimerase</fullName>
        <ecNumber evidence="3">5.1.3.2</ecNumber>
    </submittedName>
</protein>
<sequence>MNNKNLLITGGAGFIGSHTVNELINKNNIVIVDNFSTGNIDNIDNPDHENLKVINEDIRKVNFDEVTENIDYIFHFAAMANVQLSIEKPLECYEINLDATVRLLNAAIKNDVKKVIFASSSSVYGDNKNLPLKESETLMPASPYAASKAGCELYLKTFHEDYGLDYVALRYFNIFGPKQDKNSQYAAVIPNFISAILEGETPLIYGDGEQSRDFVYIGDVVNANIRACESDFNGVINVASGEKLTINQLYEIIRNSLGSDVEAKYCPGRLGDIRHSLANVSNMEKIGLTINSDKFEENLMETVDWFKSIL</sequence>
<dbReference type="Gene3D" id="3.40.50.720">
    <property type="entry name" value="NAD(P)-binding Rossmann-like Domain"/>
    <property type="match status" value="1"/>
</dbReference>
<dbReference type="RefSeq" id="WP_116592092.1">
    <property type="nucleotide sequence ID" value="NZ_MZGS01000022.1"/>
</dbReference>
<evidence type="ECO:0000313" key="4">
    <source>
        <dbReference type="Proteomes" id="UP000251717"/>
    </source>
</evidence>
<dbReference type="GO" id="GO:0003978">
    <property type="term" value="F:UDP-glucose 4-epimerase activity"/>
    <property type="evidence" value="ECO:0007669"/>
    <property type="project" value="UniProtKB-EC"/>
</dbReference>
<dbReference type="InterPro" id="IPR036291">
    <property type="entry name" value="NAD(P)-bd_dom_sf"/>
</dbReference>
<evidence type="ECO:0000259" key="2">
    <source>
        <dbReference type="Pfam" id="PF01370"/>
    </source>
</evidence>
<dbReference type="PANTHER" id="PTHR43000">
    <property type="entry name" value="DTDP-D-GLUCOSE 4,6-DEHYDRATASE-RELATED"/>
    <property type="match status" value="1"/>
</dbReference>
<dbReference type="OrthoDB" id="4907at2157"/>
<dbReference type="Proteomes" id="UP000251717">
    <property type="component" value="Unassembled WGS sequence"/>
</dbReference>
<keyword evidence="4" id="KW-1185">Reference proteome</keyword>
<reference evidence="3 4" key="1">
    <citation type="submission" date="2017-03" db="EMBL/GenBank/DDBJ databases">
        <title>Genome sequence of Methanobrevibacter thaueri.</title>
        <authorList>
            <person name="Poehlein A."/>
            <person name="Seedorf H."/>
            <person name="Daniel R."/>
        </authorList>
    </citation>
    <scope>NUCLEOTIDE SEQUENCE [LARGE SCALE GENOMIC DNA]</scope>
    <source>
        <strain evidence="3 4">DSM 11995</strain>
    </source>
</reference>
<dbReference type="InterPro" id="IPR001509">
    <property type="entry name" value="Epimerase_deHydtase"/>
</dbReference>
<accession>A0A315XLL1</accession>
<comment type="similarity">
    <text evidence="1">Belongs to the NAD(P)-dependent epimerase/dehydratase family.</text>
</comment>
<evidence type="ECO:0000256" key="1">
    <source>
        <dbReference type="ARBA" id="ARBA00007637"/>
    </source>
</evidence>